<name>A0ACB8QVN8_9AGAM</name>
<dbReference type="EMBL" id="MU273482">
    <property type="protein sequence ID" value="KAI0035573.1"/>
    <property type="molecule type" value="Genomic_DNA"/>
</dbReference>
<proteinExistence type="predicted"/>
<dbReference type="Proteomes" id="UP000814128">
    <property type="component" value="Unassembled WGS sequence"/>
</dbReference>
<keyword evidence="2" id="KW-1185">Reference proteome</keyword>
<comment type="caution">
    <text evidence="1">The sequence shown here is derived from an EMBL/GenBank/DDBJ whole genome shotgun (WGS) entry which is preliminary data.</text>
</comment>
<evidence type="ECO:0000313" key="2">
    <source>
        <dbReference type="Proteomes" id="UP000814128"/>
    </source>
</evidence>
<evidence type="ECO:0000313" key="1">
    <source>
        <dbReference type="EMBL" id="KAI0035573.1"/>
    </source>
</evidence>
<accession>A0ACB8QVN8</accession>
<reference evidence="1" key="1">
    <citation type="submission" date="2021-02" db="EMBL/GenBank/DDBJ databases">
        <authorList>
            <consortium name="DOE Joint Genome Institute"/>
            <person name="Ahrendt S."/>
            <person name="Looney B.P."/>
            <person name="Miyauchi S."/>
            <person name="Morin E."/>
            <person name="Drula E."/>
            <person name="Courty P.E."/>
            <person name="Chicoki N."/>
            <person name="Fauchery L."/>
            <person name="Kohler A."/>
            <person name="Kuo A."/>
            <person name="Labutti K."/>
            <person name="Pangilinan J."/>
            <person name="Lipzen A."/>
            <person name="Riley R."/>
            <person name="Andreopoulos W."/>
            <person name="He G."/>
            <person name="Johnson J."/>
            <person name="Barry K.W."/>
            <person name="Grigoriev I.V."/>
            <person name="Nagy L."/>
            <person name="Hibbett D."/>
            <person name="Henrissat B."/>
            <person name="Matheny P.B."/>
            <person name="Labbe J."/>
            <person name="Martin F."/>
        </authorList>
    </citation>
    <scope>NUCLEOTIDE SEQUENCE</scope>
    <source>
        <strain evidence="1">EC-137</strain>
    </source>
</reference>
<gene>
    <name evidence="1" type="ORF">K488DRAFT_42974</name>
</gene>
<protein>
    <submittedName>
        <fullName evidence="1">Aspergillopepsin</fullName>
    </submittedName>
</protein>
<sequence length="261" mass="27003">MKFSAALLALVSAAAAFPSSRERFEMRQARRANGRLSQPKQAVQGPTPQATNATHPTQFSTNWSGAVLVAGSSTFKTVTGTFTVPTPREPSGGSGTHSSSAWVGIDGDTCQTAILQTGIDFNVNGGSVSFDAWFEWFPAFAQDFSGITVRAGDSITTTVTATSLTSGTATIVNHSTGQTVSHTFSGQPSLCQENAEWIVEDFQQGNSLVPLSNFGTVTFTGASAGGTSPSGATIINMEQNNRVLTSASVSGSSVSVAYTGP</sequence>
<organism evidence="1 2">
    <name type="scientific">Vararia minispora EC-137</name>
    <dbReference type="NCBI Taxonomy" id="1314806"/>
    <lineage>
        <taxon>Eukaryota</taxon>
        <taxon>Fungi</taxon>
        <taxon>Dikarya</taxon>
        <taxon>Basidiomycota</taxon>
        <taxon>Agaricomycotina</taxon>
        <taxon>Agaricomycetes</taxon>
        <taxon>Russulales</taxon>
        <taxon>Lachnocladiaceae</taxon>
        <taxon>Vararia</taxon>
    </lineage>
</organism>
<reference evidence="1" key="2">
    <citation type="journal article" date="2022" name="New Phytol.">
        <title>Evolutionary transition to the ectomycorrhizal habit in the genomes of a hyperdiverse lineage of mushroom-forming fungi.</title>
        <authorList>
            <person name="Looney B."/>
            <person name="Miyauchi S."/>
            <person name="Morin E."/>
            <person name="Drula E."/>
            <person name="Courty P.E."/>
            <person name="Kohler A."/>
            <person name="Kuo A."/>
            <person name="LaButti K."/>
            <person name="Pangilinan J."/>
            <person name="Lipzen A."/>
            <person name="Riley R."/>
            <person name="Andreopoulos W."/>
            <person name="He G."/>
            <person name="Johnson J."/>
            <person name="Nolan M."/>
            <person name="Tritt A."/>
            <person name="Barry K.W."/>
            <person name="Grigoriev I.V."/>
            <person name="Nagy L.G."/>
            <person name="Hibbett D."/>
            <person name="Henrissat B."/>
            <person name="Matheny P.B."/>
            <person name="Labbe J."/>
            <person name="Martin F.M."/>
        </authorList>
    </citation>
    <scope>NUCLEOTIDE SEQUENCE</scope>
    <source>
        <strain evidence="1">EC-137</strain>
    </source>
</reference>